<dbReference type="PANTHER" id="PTHR34308">
    <property type="entry name" value="COBALAMIN BIOSYNTHESIS PROTEIN CBIB"/>
    <property type="match status" value="1"/>
</dbReference>
<dbReference type="PANTHER" id="PTHR34308:SF1">
    <property type="entry name" value="COBALAMIN BIOSYNTHESIS PROTEIN CBIB"/>
    <property type="match status" value="1"/>
</dbReference>
<protein>
    <recommendedName>
        <fullName evidence="9">Cobalamin biosynthesis protein CobD</fullName>
    </recommendedName>
</protein>
<feature type="transmembrane region" description="Helical" evidence="9">
    <location>
        <begin position="293"/>
        <end position="313"/>
    </location>
</feature>
<dbReference type="GO" id="GO:0048472">
    <property type="term" value="F:threonine-phosphate decarboxylase activity"/>
    <property type="evidence" value="ECO:0007669"/>
    <property type="project" value="InterPro"/>
</dbReference>
<evidence type="ECO:0000256" key="3">
    <source>
        <dbReference type="ARBA" id="ARBA00006263"/>
    </source>
</evidence>
<dbReference type="GO" id="GO:0009236">
    <property type="term" value="P:cobalamin biosynthetic process"/>
    <property type="evidence" value="ECO:0007669"/>
    <property type="project" value="UniProtKB-UniRule"/>
</dbReference>
<keyword evidence="4 9" id="KW-1003">Cell membrane</keyword>
<dbReference type="AlphaFoldDB" id="A0A975GBD9"/>
<dbReference type="GO" id="GO:0015420">
    <property type="term" value="F:ABC-type vitamin B12 transporter activity"/>
    <property type="evidence" value="ECO:0007669"/>
    <property type="project" value="UniProtKB-UniRule"/>
</dbReference>
<accession>A0A975GBD9</accession>
<sequence>MEVIAAYILDVLIGDPQGYPHPVRIIGKLITFLYNRLQKFAVDSKKEKIAGIFLCGFTVCISFFTVLLALYTAGLINPILRIVLSIILIYTCFATKDLQRAGLEVYKELKTGNLDNARKKLSFIVSRNTENLDVEGVSRGAVETVAESISDGIIAPMFYAFIGGAPLVIAYKAASTLDSMVGYKEEKYANIGYASAKLDDILNFIPARITGILIVIAAFLTGYDFKESFRILMRDRLKHESPNSAHGEAAVAGALNIKLGGLNYYFGKPKIKPTIGDGKYKITPEHIMGSLKLMYVSSILGLVVFFIVKQMIFRGGILR</sequence>
<keyword evidence="5 9" id="KW-0169">Cobalamin biosynthesis</keyword>
<evidence type="ECO:0000256" key="7">
    <source>
        <dbReference type="ARBA" id="ARBA00022989"/>
    </source>
</evidence>
<reference evidence="10" key="1">
    <citation type="submission" date="2020-08" db="EMBL/GenBank/DDBJ databases">
        <title>Genomic insights into the carbon and energy metabolism of the first obligate autotrophic acetogenic bacterium Aceticella autotrophica gen. nov., sp. nov.</title>
        <authorList>
            <person name="Toshchakov S.V."/>
            <person name="Elcheninov A.G."/>
            <person name="Kublanov I.V."/>
            <person name="Frolov E.N."/>
            <person name="Lebedinsky A.V."/>
        </authorList>
    </citation>
    <scope>NUCLEOTIDE SEQUENCE</scope>
    <source>
        <strain evidence="10">3443-3Ac</strain>
    </source>
</reference>
<organism evidence="10 11">
    <name type="scientific">Aceticella autotrophica</name>
    <dbReference type="NCBI Taxonomy" id="2755338"/>
    <lineage>
        <taxon>Bacteria</taxon>
        <taxon>Bacillati</taxon>
        <taxon>Bacillota</taxon>
        <taxon>Clostridia</taxon>
        <taxon>Thermoanaerobacterales</taxon>
        <taxon>Thermoanaerobacteraceae</taxon>
        <taxon>Aceticella</taxon>
    </lineage>
</organism>
<dbReference type="Pfam" id="PF03186">
    <property type="entry name" value="CobD_Cbib"/>
    <property type="match status" value="1"/>
</dbReference>
<feature type="transmembrane region" description="Helical" evidence="9">
    <location>
        <begin position="75"/>
        <end position="93"/>
    </location>
</feature>
<evidence type="ECO:0000256" key="8">
    <source>
        <dbReference type="ARBA" id="ARBA00023136"/>
    </source>
</evidence>
<dbReference type="KEGG" id="aaut:ACETAC_04270"/>
<dbReference type="NCBIfam" id="TIGR00380">
    <property type="entry name" value="cobal_cbiB"/>
    <property type="match status" value="1"/>
</dbReference>
<keyword evidence="8 9" id="KW-0472">Membrane</keyword>
<evidence type="ECO:0000256" key="5">
    <source>
        <dbReference type="ARBA" id="ARBA00022573"/>
    </source>
</evidence>
<keyword evidence="11" id="KW-1185">Reference proteome</keyword>
<dbReference type="HAMAP" id="MF_00024">
    <property type="entry name" value="CobD_CbiB"/>
    <property type="match status" value="1"/>
</dbReference>
<feature type="transmembrane region" description="Helical" evidence="9">
    <location>
        <begin position="49"/>
        <end position="69"/>
    </location>
</feature>
<dbReference type="Proteomes" id="UP000671913">
    <property type="component" value="Chromosome"/>
</dbReference>
<comment type="pathway">
    <text evidence="2 9">Cofactor biosynthesis; adenosylcobalamin biosynthesis.</text>
</comment>
<comment type="similarity">
    <text evidence="3 9">Belongs to the CobD/CbiB family.</text>
</comment>
<keyword evidence="6 9" id="KW-0812">Transmembrane</keyword>
<feature type="transmembrane region" description="Helical" evidence="9">
    <location>
        <begin position="205"/>
        <end position="225"/>
    </location>
</feature>
<dbReference type="GO" id="GO:0005886">
    <property type="term" value="C:plasma membrane"/>
    <property type="evidence" value="ECO:0007669"/>
    <property type="project" value="UniProtKB-SubCell"/>
</dbReference>
<name>A0A975GBD9_9THEO</name>
<evidence type="ECO:0000256" key="9">
    <source>
        <dbReference type="HAMAP-Rule" id="MF_00024"/>
    </source>
</evidence>
<comment type="function">
    <text evidence="9">Converts cobyric acid to cobinamide by the addition of aminopropanol on the F carboxylic group.</text>
</comment>
<dbReference type="RefSeq" id="WP_284680813.1">
    <property type="nucleotide sequence ID" value="NZ_CP060096.1"/>
</dbReference>
<evidence type="ECO:0000313" key="11">
    <source>
        <dbReference type="Proteomes" id="UP000671913"/>
    </source>
</evidence>
<evidence type="ECO:0000256" key="2">
    <source>
        <dbReference type="ARBA" id="ARBA00004953"/>
    </source>
</evidence>
<evidence type="ECO:0000256" key="1">
    <source>
        <dbReference type="ARBA" id="ARBA00004651"/>
    </source>
</evidence>
<comment type="subcellular location">
    <subcellularLocation>
        <location evidence="1 9">Cell membrane</location>
        <topology evidence="1 9">Multi-pass membrane protein</topology>
    </subcellularLocation>
</comment>
<dbReference type="EMBL" id="CP060096">
    <property type="protein sequence ID" value="QSZ28077.1"/>
    <property type="molecule type" value="Genomic_DNA"/>
</dbReference>
<gene>
    <name evidence="9 10" type="primary">cobD</name>
    <name evidence="10" type="ORF">ACETAC_04270</name>
</gene>
<evidence type="ECO:0000313" key="10">
    <source>
        <dbReference type="EMBL" id="QSZ28077.1"/>
    </source>
</evidence>
<feature type="transmembrane region" description="Helical" evidence="9">
    <location>
        <begin position="153"/>
        <end position="174"/>
    </location>
</feature>
<evidence type="ECO:0000256" key="4">
    <source>
        <dbReference type="ARBA" id="ARBA00022475"/>
    </source>
</evidence>
<keyword evidence="7 9" id="KW-1133">Transmembrane helix</keyword>
<dbReference type="InterPro" id="IPR004485">
    <property type="entry name" value="Cobalamin_biosynth_CobD/CbiB"/>
</dbReference>
<proteinExistence type="inferred from homology"/>
<evidence type="ECO:0000256" key="6">
    <source>
        <dbReference type="ARBA" id="ARBA00022692"/>
    </source>
</evidence>